<dbReference type="PANTHER" id="PTHR42760:SF40">
    <property type="entry name" value="3-OXOACYL-[ACYL-CARRIER-PROTEIN] REDUCTASE, CHLOROPLASTIC"/>
    <property type="match status" value="1"/>
</dbReference>
<reference evidence="4" key="1">
    <citation type="submission" date="2023-05" db="EMBL/GenBank/DDBJ databases">
        <title>Draft genome of Pseudofrankia sp. BMG5.37.</title>
        <authorList>
            <person name="Gtari M."/>
            <person name="Ghodhbane F."/>
            <person name="Sbissi I."/>
        </authorList>
    </citation>
    <scope>NUCLEOTIDE SEQUENCE [LARGE SCALE GENOMIC DNA]</scope>
    <source>
        <strain evidence="4">BMG 814</strain>
    </source>
</reference>
<dbReference type="RefSeq" id="WP_305998577.1">
    <property type="nucleotide sequence ID" value="NZ_JASNFN010000002.1"/>
</dbReference>
<dbReference type="Proteomes" id="UP001233673">
    <property type="component" value="Unassembled WGS sequence"/>
</dbReference>
<gene>
    <name evidence="3" type="ORF">QOZ88_04435</name>
</gene>
<evidence type="ECO:0000256" key="2">
    <source>
        <dbReference type="RuleBase" id="RU000363"/>
    </source>
</evidence>
<dbReference type="InterPro" id="IPR036291">
    <property type="entry name" value="NAD(P)-bd_dom_sf"/>
</dbReference>
<dbReference type="Gene3D" id="3.40.50.720">
    <property type="entry name" value="NAD(P)-binding Rossmann-like Domain"/>
    <property type="match status" value="1"/>
</dbReference>
<keyword evidence="4" id="KW-1185">Reference proteome</keyword>
<dbReference type="PRINTS" id="PR00080">
    <property type="entry name" value="SDRFAMILY"/>
</dbReference>
<dbReference type="SUPFAM" id="SSF51735">
    <property type="entry name" value="NAD(P)-binding Rossmann-fold domains"/>
    <property type="match status" value="1"/>
</dbReference>
<evidence type="ECO:0000313" key="4">
    <source>
        <dbReference type="Proteomes" id="UP001233673"/>
    </source>
</evidence>
<dbReference type="Pfam" id="PF00106">
    <property type="entry name" value="adh_short"/>
    <property type="match status" value="1"/>
</dbReference>
<dbReference type="InterPro" id="IPR002347">
    <property type="entry name" value="SDR_fam"/>
</dbReference>
<dbReference type="PANTHER" id="PTHR42760">
    <property type="entry name" value="SHORT-CHAIN DEHYDROGENASES/REDUCTASES FAMILY MEMBER"/>
    <property type="match status" value="1"/>
</dbReference>
<proteinExistence type="inferred from homology"/>
<dbReference type="EMBL" id="JASNFN010000002">
    <property type="protein sequence ID" value="MDP5181874.1"/>
    <property type="molecule type" value="Genomic_DNA"/>
</dbReference>
<dbReference type="PRINTS" id="PR00081">
    <property type="entry name" value="GDHRDH"/>
</dbReference>
<dbReference type="CDD" id="cd05233">
    <property type="entry name" value="SDR_c"/>
    <property type="match status" value="1"/>
</dbReference>
<protein>
    <submittedName>
        <fullName evidence="3">SDR family oxidoreductase</fullName>
    </submittedName>
</protein>
<comment type="similarity">
    <text evidence="1 2">Belongs to the short-chain dehydrogenases/reductases (SDR) family.</text>
</comment>
<name>A0ABT9I8H6_9ACTN</name>
<comment type="caution">
    <text evidence="3">The sequence shown here is derived from an EMBL/GenBank/DDBJ whole genome shotgun (WGS) entry which is preliminary data.</text>
</comment>
<evidence type="ECO:0000256" key="1">
    <source>
        <dbReference type="ARBA" id="ARBA00006484"/>
    </source>
</evidence>
<organism evidence="3 4">
    <name type="scientific">Blastococcus carthaginiensis</name>
    <dbReference type="NCBI Taxonomy" id="3050034"/>
    <lineage>
        <taxon>Bacteria</taxon>
        <taxon>Bacillati</taxon>
        <taxon>Actinomycetota</taxon>
        <taxon>Actinomycetes</taxon>
        <taxon>Geodermatophilales</taxon>
        <taxon>Geodermatophilaceae</taxon>
        <taxon>Blastococcus</taxon>
    </lineage>
</organism>
<accession>A0ABT9I8H6</accession>
<sequence>MTDGEAPTGAWDEGPFRLPNRTALVTGAGRGVGEGIARALAAAGAAVAVNDLHPDRADRVVAEIAAAGGRASAVPFDVTDAEGLAVALERIRETFGGVDILVHNAGIPDGGSTMVRFGDMPSEAWRQQIELNLVATMRLVQAVLPHQVARGWGRIIHISSGASSRGLALGVGAYGAAKAGSEALMRHLGVEYGPVGITANSLALGIMTGLEDSGSGLLQRLVQSVPIRRLGTGADVGAAAVWLSSAAGGFVNSLASHLTGGTACGR</sequence>
<evidence type="ECO:0000313" key="3">
    <source>
        <dbReference type="EMBL" id="MDP5181874.1"/>
    </source>
</evidence>